<keyword evidence="2" id="KW-1185">Reference proteome</keyword>
<accession>A0A3N6M8P4</accession>
<organism evidence="1 2">
    <name type="scientific">Natrarchaeobius halalkaliphilus</name>
    <dbReference type="NCBI Taxonomy" id="1679091"/>
    <lineage>
        <taxon>Archaea</taxon>
        <taxon>Methanobacteriati</taxon>
        <taxon>Methanobacteriota</taxon>
        <taxon>Stenosarchaea group</taxon>
        <taxon>Halobacteria</taxon>
        <taxon>Halobacteriales</taxon>
        <taxon>Natrialbaceae</taxon>
        <taxon>Natrarchaeobius</taxon>
    </lineage>
</organism>
<evidence type="ECO:0000313" key="2">
    <source>
        <dbReference type="Proteomes" id="UP000273828"/>
    </source>
</evidence>
<sequence length="127" mass="13708">MLVFASAPQLIAPFSESDAADPLRADRVATDLAESTFVDTPSSTQINTTAATAFFDEPDDVHTTVGLDTRTPLNISVVSTESGEPLSSNGVEYTFGEPVPERAGQVSVTQRVLQVDDESYWLSVRVW</sequence>
<gene>
    <name evidence="1" type="ORF">EA462_07405</name>
</gene>
<dbReference type="EMBL" id="REFY01000003">
    <property type="protein sequence ID" value="RQG89836.1"/>
    <property type="molecule type" value="Genomic_DNA"/>
</dbReference>
<reference evidence="1 2" key="1">
    <citation type="submission" date="2018-10" db="EMBL/GenBank/DDBJ databases">
        <title>Natrarchaeobius chitinivorans gen. nov., sp. nov., and Natrarchaeobius haloalkaliphilus sp. nov., alkaliphilic, chitin-utilizing haloarchaea from hypersaline alkaline lakes.</title>
        <authorList>
            <person name="Sorokin D.Y."/>
            <person name="Elcheninov A.G."/>
            <person name="Kostrikina N.A."/>
            <person name="Bale N.J."/>
            <person name="Sinninghe Damste J.S."/>
            <person name="Khijniak T.V."/>
            <person name="Kublanov I.V."/>
            <person name="Toshchakov S.V."/>
        </authorList>
    </citation>
    <scope>NUCLEOTIDE SEQUENCE [LARGE SCALE GENOMIC DNA]</scope>
    <source>
        <strain evidence="1 2">AArcht-Sl</strain>
    </source>
</reference>
<dbReference type="Proteomes" id="UP000273828">
    <property type="component" value="Unassembled WGS sequence"/>
</dbReference>
<protein>
    <submittedName>
        <fullName evidence="1">Uncharacterized protein</fullName>
    </submittedName>
</protein>
<dbReference type="InterPro" id="IPR056613">
    <property type="entry name" value="DUF7287"/>
</dbReference>
<evidence type="ECO:0000313" key="1">
    <source>
        <dbReference type="EMBL" id="RQG89836.1"/>
    </source>
</evidence>
<dbReference type="AlphaFoldDB" id="A0A3N6M8P4"/>
<comment type="caution">
    <text evidence="1">The sequence shown here is derived from an EMBL/GenBank/DDBJ whole genome shotgun (WGS) entry which is preliminary data.</text>
</comment>
<proteinExistence type="predicted"/>
<name>A0A3N6M8P4_9EURY</name>
<dbReference type="Pfam" id="PF23958">
    <property type="entry name" value="DUF7287"/>
    <property type="match status" value="1"/>
</dbReference>